<feature type="compositionally biased region" description="Polar residues" evidence="1">
    <location>
        <begin position="36"/>
        <end position="47"/>
    </location>
</feature>
<comment type="caution">
    <text evidence="2">The sequence shown here is derived from an EMBL/GenBank/DDBJ whole genome shotgun (WGS) entry which is preliminary data.</text>
</comment>
<feature type="region of interest" description="Disordered" evidence="1">
    <location>
        <begin position="28"/>
        <end position="47"/>
    </location>
</feature>
<sequence length="116" mass="13320">MRSGLYLSVMERDDKGLTYGLRWTPSGSRCRHADTRSSQPISANNEPIEQLRGDIKEMHISLLRVINDKIINRNQLHEMQGRLGRIEQALMDRLRISFAPLIDPDADSETDEDLDD</sequence>
<evidence type="ECO:0000256" key="1">
    <source>
        <dbReference type="SAM" id="MobiDB-lite"/>
    </source>
</evidence>
<evidence type="ECO:0000313" key="2">
    <source>
        <dbReference type="EMBL" id="KAK9082961.1"/>
    </source>
</evidence>
<evidence type="ECO:0000313" key="3">
    <source>
        <dbReference type="Proteomes" id="UP001419268"/>
    </source>
</evidence>
<name>A0AAP0DXP9_9MAGN</name>
<organism evidence="2 3">
    <name type="scientific">Stephania cephalantha</name>
    <dbReference type="NCBI Taxonomy" id="152367"/>
    <lineage>
        <taxon>Eukaryota</taxon>
        <taxon>Viridiplantae</taxon>
        <taxon>Streptophyta</taxon>
        <taxon>Embryophyta</taxon>
        <taxon>Tracheophyta</taxon>
        <taxon>Spermatophyta</taxon>
        <taxon>Magnoliopsida</taxon>
        <taxon>Ranunculales</taxon>
        <taxon>Menispermaceae</taxon>
        <taxon>Menispermoideae</taxon>
        <taxon>Cissampelideae</taxon>
        <taxon>Stephania</taxon>
    </lineage>
</organism>
<accession>A0AAP0DXP9</accession>
<keyword evidence="3" id="KW-1185">Reference proteome</keyword>
<gene>
    <name evidence="2" type="ORF">Scep_029432</name>
</gene>
<reference evidence="2 3" key="1">
    <citation type="submission" date="2024-01" db="EMBL/GenBank/DDBJ databases">
        <title>Genome assemblies of Stephania.</title>
        <authorList>
            <person name="Yang L."/>
        </authorList>
    </citation>
    <scope>NUCLEOTIDE SEQUENCE [LARGE SCALE GENOMIC DNA]</scope>
    <source>
        <strain evidence="2">JXDWG</strain>
        <tissue evidence="2">Leaf</tissue>
    </source>
</reference>
<dbReference type="Proteomes" id="UP001419268">
    <property type="component" value="Unassembled WGS sequence"/>
</dbReference>
<protein>
    <submittedName>
        <fullName evidence="2">Uncharacterized protein</fullName>
    </submittedName>
</protein>
<proteinExistence type="predicted"/>
<dbReference type="AlphaFoldDB" id="A0AAP0DXP9"/>
<dbReference type="EMBL" id="JBBNAG010000013">
    <property type="protein sequence ID" value="KAK9082961.1"/>
    <property type="molecule type" value="Genomic_DNA"/>
</dbReference>